<protein>
    <submittedName>
        <fullName evidence="1">Uncharacterized protein</fullName>
    </submittedName>
</protein>
<accession>A0ABQ1MD72</accession>
<name>A0ABQ1MD72_9BACT</name>
<proteinExistence type="predicted"/>
<keyword evidence="2" id="KW-1185">Reference proteome</keyword>
<dbReference type="EMBL" id="BMEC01000008">
    <property type="protein sequence ID" value="GGC38766.1"/>
    <property type="molecule type" value="Genomic_DNA"/>
</dbReference>
<organism evidence="1 2">
    <name type="scientific">Marivirga lumbricoides</name>
    <dbReference type="NCBI Taxonomy" id="1046115"/>
    <lineage>
        <taxon>Bacteria</taxon>
        <taxon>Pseudomonadati</taxon>
        <taxon>Bacteroidota</taxon>
        <taxon>Cytophagia</taxon>
        <taxon>Cytophagales</taxon>
        <taxon>Marivirgaceae</taxon>
        <taxon>Marivirga</taxon>
    </lineage>
</organism>
<gene>
    <name evidence="1" type="ORF">GCM10011506_25220</name>
</gene>
<dbReference type="RefSeq" id="WP_188463943.1">
    <property type="nucleotide sequence ID" value="NZ_BAABHU010000008.1"/>
</dbReference>
<evidence type="ECO:0000313" key="1">
    <source>
        <dbReference type="EMBL" id="GGC38766.1"/>
    </source>
</evidence>
<comment type="caution">
    <text evidence="1">The sequence shown here is derived from an EMBL/GenBank/DDBJ whole genome shotgun (WGS) entry which is preliminary data.</text>
</comment>
<evidence type="ECO:0000313" key="2">
    <source>
        <dbReference type="Proteomes" id="UP000636010"/>
    </source>
</evidence>
<dbReference type="Proteomes" id="UP000636010">
    <property type="component" value="Unassembled WGS sequence"/>
</dbReference>
<reference evidence="2" key="1">
    <citation type="journal article" date="2019" name="Int. J. Syst. Evol. Microbiol.">
        <title>The Global Catalogue of Microorganisms (GCM) 10K type strain sequencing project: providing services to taxonomists for standard genome sequencing and annotation.</title>
        <authorList>
            <consortium name="The Broad Institute Genomics Platform"/>
            <consortium name="The Broad Institute Genome Sequencing Center for Infectious Disease"/>
            <person name="Wu L."/>
            <person name="Ma J."/>
        </authorList>
    </citation>
    <scope>NUCLEOTIDE SEQUENCE [LARGE SCALE GENOMIC DNA]</scope>
    <source>
        <strain evidence="2">CGMCC 1.10832</strain>
    </source>
</reference>
<sequence>MARTNKESMMNIVVEAKKETKENPARIVVKGKRGYKSIPVVYFTEKETSSLLEIVDRVEKDTNANIVYKK</sequence>